<evidence type="ECO:0000256" key="1">
    <source>
        <dbReference type="SAM" id="Coils"/>
    </source>
</evidence>
<evidence type="ECO:0000313" key="3">
    <source>
        <dbReference type="Proteomes" id="UP001165120"/>
    </source>
</evidence>
<protein>
    <submittedName>
        <fullName evidence="2">Unnamed protein product</fullName>
    </submittedName>
</protein>
<reference evidence="2" key="1">
    <citation type="submission" date="2023-04" db="EMBL/GenBank/DDBJ databases">
        <title>Candida boidinii NBRC 10035.</title>
        <authorList>
            <person name="Ichikawa N."/>
            <person name="Sato H."/>
            <person name="Tonouchi N."/>
        </authorList>
    </citation>
    <scope>NUCLEOTIDE SEQUENCE</scope>
    <source>
        <strain evidence="2">NBRC 10035</strain>
    </source>
</reference>
<accession>A0A9W6TA19</accession>
<keyword evidence="1" id="KW-0175">Coiled coil</keyword>
<dbReference type="EMBL" id="BSXN01004658">
    <property type="protein sequence ID" value="GME81621.1"/>
    <property type="molecule type" value="Genomic_DNA"/>
</dbReference>
<dbReference type="AlphaFoldDB" id="A0A9W6TA19"/>
<proteinExistence type="predicted"/>
<keyword evidence="3" id="KW-1185">Reference proteome</keyword>
<feature type="coiled-coil region" evidence="1">
    <location>
        <begin position="4"/>
        <end position="31"/>
    </location>
</feature>
<gene>
    <name evidence="2" type="ORF">Cboi02_000662600</name>
</gene>
<name>A0A9W6TA19_CANBO</name>
<evidence type="ECO:0000313" key="2">
    <source>
        <dbReference type="EMBL" id="GME81621.1"/>
    </source>
</evidence>
<dbReference type="Proteomes" id="UP001165120">
    <property type="component" value="Unassembled WGS sequence"/>
</dbReference>
<organism evidence="2 3">
    <name type="scientific">Candida boidinii</name>
    <name type="common">Yeast</name>
    <dbReference type="NCBI Taxonomy" id="5477"/>
    <lineage>
        <taxon>Eukaryota</taxon>
        <taxon>Fungi</taxon>
        <taxon>Dikarya</taxon>
        <taxon>Ascomycota</taxon>
        <taxon>Saccharomycotina</taxon>
        <taxon>Pichiomycetes</taxon>
        <taxon>Pichiales</taxon>
        <taxon>Pichiaceae</taxon>
        <taxon>Ogataea</taxon>
        <taxon>Ogataea/Candida clade</taxon>
    </lineage>
</organism>
<comment type="caution">
    <text evidence="2">The sequence shown here is derived from an EMBL/GenBank/DDBJ whole genome shotgun (WGS) entry which is preliminary data.</text>
</comment>
<sequence>MNKIQATLEHNKKQNATKEELEINSIKLKNANRDTGSKISPLDRDNTEALKRLSNLRSTPSSPKKEEVIPEALSRFKSMKGAHERKERPPIATPSASRIFSELEQNQLILEAALVESQRVPPHSFKLNQECLFKWDLHYRV</sequence>